<dbReference type="Gene3D" id="3.40.50.1000">
    <property type="entry name" value="HAD superfamily/HAD-like"/>
    <property type="match status" value="1"/>
</dbReference>
<dbReference type="GeneID" id="78570887"/>
<dbReference type="SUPFAM" id="SSF56784">
    <property type="entry name" value="HAD-like"/>
    <property type="match status" value="1"/>
</dbReference>
<keyword evidence="1" id="KW-0378">Hydrolase</keyword>
<dbReference type="PANTHER" id="PTHR43316">
    <property type="entry name" value="HYDROLASE, HALOACID DELAHOGENASE-RELATED"/>
    <property type="match status" value="1"/>
</dbReference>
<dbReference type="Proteomes" id="UP000254235">
    <property type="component" value="Unassembled WGS sequence"/>
</dbReference>
<evidence type="ECO:0000313" key="2">
    <source>
        <dbReference type="EMBL" id="SUC12589.1"/>
    </source>
</evidence>
<organism evidence="2 3">
    <name type="scientific">Prevotella pallens</name>
    <dbReference type="NCBI Taxonomy" id="60133"/>
    <lineage>
        <taxon>Bacteria</taxon>
        <taxon>Pseudomonadati</taxon>
        <taxon>Bacteroidota</taxon>
        <taxon>Bacteroidia</taxon>
        <taxon>Bacteroidales</taxon>
        <taxon>Prevotellaceae</taxon>
        <taxon>Prevotella</taxon>
    </lineage>
</organism>
<reference evidence="2 3" key="1">
    <citation type="submission" date="2018-06" db="EMBL/GenBank/DDBJ databases">
        <authorList>
            <consortium name="Pathogen Informatics"/>
            <person name="Doyle S."/>
        </authorList>
    </citation>
    <scope>NUCLEOTIDE SEQUENCE [LARGE SCALE GENOMIC DNA]</scope>
    <source>
        <strain evidence="2 3">NCTC13043</strain>
    </source>
</reference>
<dbReference type="SFLD" id="SFLDG01129">
    <property type="entry name" value="C1.5:_HAD__Beta-PGM__Phosphata"/>
    <property type="match status" value="1"/>
</dbReference>
<dbReference type="InterPro" id="IPR023214">
    <property type="entry name" value="HAD_sf"/>
</dbReference>
<dbReference type="OrthoDB" id="6101375at2"/>
<gene>
    <name evidence="2" type="ORF">NCTC13043_01196</name>
</gene>
<sequence>MIEKDKIKLLAFDADDTLWDCQSHFDAVEKEYQSILSDYGTATEISSRLFETETANMPLLGYGCKAFVLSLIENAISISNGELSANKIGQILNCGKKLLNMPATPLQGVRCVLETLNNVQRKYKMVVFTKGELLDQENKLRRSGLQSFFDATIVVSDKTSDEYEYLCKRFNCSVNELVMVGNSFRSDIAPVLELGGNAIYVPSKTLWQHEYIDEYDHTNLVTVSEISDILQYL</sequence>
<dbReference type="AlphaFoldDB" id="A0A379F1Q6"/>
<accession>A0A379F1Q6</accession>
<dbReference type="InterPro" id="IPR036412">
    <property type="entry name" value="HAD-like_sf"/>
</dbReference>
<dbReference type="RefSeq" id="WP_115083339.1">
    <property type="nucleotide sequence ID" value="NZ_CAJPLF010000045.1"/>
</dbReference>
<dbReference type="SFLD" id="SFLDS00003">
    <property type="entry name" value="Haloacid_Dehalogenase"/>
    <property type="match status" value="1"/>
</dbReference>
<dbReference type="GO" id="GO:0016787">
    <property type="term" value="F:hydrolase activity"/>
    <property type="evidence" value="ECO:0007669"/>
    <property type="project" value="UniProtKB-KW"/>
</dbReference>
<proteinExistence type="predicted"/>
<protein>
    <submittedName>
        <fullName evidence="2">DUMP phosphatase</fullName>
    </submittedName>
</protein>
<name>A0A379F1Q6_9BACT</name>
<dbReference type="Gene3D" id="1.10.150.240">
    <property type="entry name" value="Putative phosphatase, domain 2"/>
    <property type="match status" value="1"/>
</dbReference>
<dbReference type="InterPro" id="IPR051540">
    <property type="entry name" value="S-2-haloacid_dehalogenase"/>
</dbReference>
<evidence type="ECO:0000313" key="3">
    <source>
        <dbReference type="Proteomes" id="UP000254235"/>
    </source>
</evidence>
<dbReference type="InterPro" id="IPR023198">
    <property type="entry name" value="PGP-like_dom2"/>
</dbReference>
<evidence type="ECO:0000256" key="1">
    <source>
        <dbReference type="ARBA" id="ARBA00022801"/>
    </source>
</evidence>
<dbReference type="Pfam" id="PF00702">
    <property type="entry name" value="Hydrolase"/>
    <property type="match status" value="1"/>
</dbReference>
<dbReference type="PANTHER" id="PTHR43316:SF8">
    <property type="entry name" value="HAD FAMILY HYDROLASE"/>
    <property type="match status" value="1"/>
</dbReference>
<dbReference type="EMBL" id="UGTP01000001">
    <property type="protein sequence ID" value="SUC12589.1"/>
    <property type="molecule type" value="Genomic_DNA"/>
</dbReference>